<dbReference type="Proteomes" id="UP001597261">
    <property type="component" value="Unassembled WGS sequence"/>
</dbReference>
<feature type="region of interest" description="Disordered" evidence="1">
    <location>
        <begin position="413"/>
        <end position="435"/>
    </location>
</feature>
<accession>A0ABW4IUS3</accession>
<evidence type="ECO:0000256" key="2">
    <source>
        <dbReference type="SAM" id="Phobius"/>
    </source>
</evidence>
<protein>
    <recommendedName>
        <fullName evidence="5">PH domain-containing protein</fullName>
    </recommendedName>
</protein>
<feature type="transmembrane region" description="Helical" evidence="2">
    <location>
        <begin position="120"/>
        <end position="142"/>
    </location>
</feature>
<sequence length="611" mass="64964">MSDTPVPIPFDAAPADAPAWNSADAAAWTASRPAPWARPRWSVLALVATMAMTVAAEPVPVCSEAAPCGPDWPGMLQWGLALGLLYWYVRLPELVLVAAPALAAMVVAGELPGAGGTERLANLAVSAALALGWAAAFARLTARRRQRLLAERAAGARHPLPEPVGPLTRGVLPVVIGLVLCAVAAGAVVLGLRGIHADERHAVRADRVTTRVTGRDDESVHVRTEDGRPLNIPSVYPEDYGAGTTVTVLEDGGWRRLSAESYDASGWQLLTLAAGLPGISLLAVGVLSRRRAAVLRRAPVPALRVRERVAHDGRTWVYAADDAAGRTPLFSCVCVPALGPEDEHGFWYADFGDPYDEDEPVLLDTRVRAAVMFGAPYEGAELYFRTAETDGTPLLIRTCAPVRLPRAGRGPLLELPKEPSAGHPADPAAGPLKPLDGPRHWGPGKGFRAAGAAFALIVVAGVRFFAGELAAEGFGWRVVLLLGPLTFVSLAATLLNWRITADASGLWLAGAWRVRHVPWERLQSAVCTREGGVRIRVAGEETWELHGLGALWLERLRRRPSSYALMADEITALGAHPELRPAGICPSPERGLPMGPPLLALTVVVALTAFL</sequence>
<keyword evidence="2" id="KW-0812">Transmembrane</keyword>
<evidence type="ECO:0000313" key="4">
    <source>
        <dbReference type="Proteomes" id="UP001597261"/>
    </source>
</evidence>
<evidence type="ECO:0008006" key="5">
    <source>
        <dbReference type="Google" id="ProtNLM"/>
    </source>
</evidence>
<name>A0ABW4IUS3_9ACTN</name>
<feature type="transmembrane region" description="Helical" evidence="2">
    <location>
        <begin position="94"/>
        <end position="114"/>
    </location>
</feature>
<evidence type="ECO:0000313" key="3">
    <source>
        <dbReference type="EMBL" id="MFD1661125.1"/>
    </source>
</evidence>
<proteinExistence type="predicted"/>
<feature type="transmembrane region" description="Helical" evidence="2">
    <location>
        <begin position="171"/>
        <end position="192"/>
    </location>
</feature>
<comment type="caution">
    <text evidence="3">The sequence shown here is derived from an EMBL/GenBank/DDBJ whole genome shotgun (WGS) entry which is preliminary data.</text>
</comment>
<evidence type="ECO:0000256" key="1">
    <source>
        <dbReference type="SAM" id="MobiDB-lite"/>
    </source>
</evidence>
<feature type="transmembrane region" description="Helical" evidence="2">
    <location>
        <begin position="478"/>
        <end position="497"/>
    </location>
</feature>
<dbReference type="EMBL" id="JBHUDX010000068">
    <property type="protein sequence ID" value="MFD1661125.1"/>
    <property type="molecule type" value="Genomic_DNA"/>
</dbReference>
<dbReference type="RefSeq" id="WP_381086424.1">
    <property type="nucleotide sequence ID" value="NZ_JBHUDX010000068.1"/>
</dbReference>
<organism evidence="3 4">
    <name type="scientific">Streptomyces caeni</name>
    <dbReference type="NCBI Taxonomy" id="2307231"/>
    <lineage>
        <taxon>Bacteria</taxon>
        <taxon>Bacillati</taxon>
        <taxon>Actinomycetota</taxon>
        <taxon>Actinomycetes</taxon>
        <taxon>Kitasatosporales</taxon>
        <taxon>Streptomycetaceae</taxon>
        <taxon>Streptomyces</taxon>
    </lineage>
</organism>
<feature type="transmembrane region" description="Helical" evidence="2">
    <location>
        <begin position="267"/>
        <end position="287"/>
    </location>
</feature>
<reference evidence="4" key="1">
    <citation type="journal article" date="2019" name="Int. J. Syst. Evol. Microbiol.">
        <title>The Global Catalogue of Microorganisms (GCM) 10K type strain sequencing project: providing services to taxonomists for standard genome sequencing and annotation.</title>
        <authorList>
            <consortium name="The Broad Institute Genomics Platform"/>
            <consortium name="The Broad Institute Genome Sequencing Center for Infectious Disease"/>
            <person name="Wu L."/>
            <person name="Ma J."/>
        </authorList>
    </citation>
    <scope>NUCLEOTIDE SEQUENCE [LARGE SCALE GENOMIC DNA]</scope>
    <source>
        <strain evidence="4">CGMCC 1.12470</strain>
    </source>
</reference>
<gene>
    <name evidence="3" type="ORF">ACFSL4_23705</name>
</gene>
<keyword evidence="4" id="KW-1185">Reference proteome</keyword>
<feature type="transmembrane region" description="Helical" evidence="2">
    <location>
        <begin position="447"/>
        <end position="466"/>
    </location>
</feature>
<keyword evidence="2" id="KW-1133">Transmembrane helix</keyword>
<keyword evidence="2" id="KW-0472">Membrane</keyword>
<feature type="transmembrane region" description="Helical" evidence="2">
    <location>
        <begin position="72"/>
        <end position="89"/>
    </location>
</feature>